<name>A0A7C2ZX09_9CREN</name>
<reference evidence="1" key="1">
    <citation type="journal article" date="2020" name="mSystems">
        <title>Genome- and Community-Level Interaction Insights into Carbon Utilization and Element Cycling Functions of Hydrothermarchaeota in Hydrothermal Sediment.</title>
        <authorList>
            <person name="Zhou Z."/>
            <person name="Liu Y."/>
            <person name="Xu W."/>
            <person name="Pan J."/>
            <person name="Luo Z.H."/>
            <person name="Li M."/>
        </authorList>
    </citation>
    <scope>NUCLEOTIDE SEQUENCE [LARGE SCALE GENOMIC DNA]</scope>
    <source>
        <strain evidence="1">SpSt-1261</strain>
    </source>
</reference>
<proteinExistence type="predicted"/>
<dbReference type="Proteomes" id="UP000886076">
    <property type="component" value="Unassembled WGS sequence"/>
</dbReference>
<sequence length="154" mass="17841">MKRLLLPPRIKVLEALSTIGDKRINIIDDKNAIVKSSDGTREYKVYLDLEKKIANSNDNGTFYKGYMGYPIVSFLMLKGIVPYKEDVAELLKGIQWKTLNEKYKSYKIVENIIKRSYKQKGRDPRELDQIMDSVMEALKNLELYTETENPQTGN</sequence>
<evidence type="ECO:0000313" key="1">
    <source>
        <dbReference type="EMBL" id="HEW64359.1"/>
    </source>
</evidence>
<comment type="caution">
    <text evidence="1">The sequence shown here is derived from an EMBL/GenBank/DDBJ whole genome shotgun (WGS) entry which is preliminary data.</text>
</comment>
<accession>A0A7C2ZX09</accession>
<protein>
    <submittedName>
        <fullName evidence="1">Uncharacterized protein</fullName>
    </submittedName>
</protein>
<dbReference type="AlphaFoldDB" id="A0A7C2ZX09"/>
<gene>
    <name evidence="1" type="ORF">ENO39_04825</name>
</gene>
<dbReference type="EMBL" id="DSFH01000059">
    <property type="protein sequence ID" value="HEW64359.1"/>
    <property type="molecule type" value="Genomic_DNA"/>
</dbReference>
<organism evidence="1">
    <name type="scientific">Fervidicoccus fontis</name>
    <dbReference type="NCBI Taxonomy" id="683846"/>
    <lineage>
        <taxon>Archaea</taxon>
        <taxon>Thermoproteota</taxon>
        <taxon>Thermoprotei</taxon>
        <taxon>Fervidicoccales</taxon>
        <taxon>Fervidicoccaceae</taxon>
        <taxon>Fervidicoccus</taxon>
    </lineage>
</organism>
<dbReference type="RefSeq" id="WP_272985686.1">
    <property type="nucleotide sequence ID" value="NZ_DSFH01000059.1"/>
</dbReference>